<dbReference type="EMBL" id="JACSQO010000001">
    <property type="protein sequence ID" value="MBD7942972.1"/>
    <property type="molecule type" value="Genomic_DNA"/>
</dbReference>
<sequence>MHYIMTVIWSFILVTMLNYVVSSVNGVDFNFYHGLYMTIPAAIIIILITKVIPDEPVAAEHH</sequence>
<dbReference type="RefSeq" id="WP_144537701.1">
    <property type="nucleotide sequence ID" value="NZ_JACSQO010000001.1"/>
</dbReference>
<dbReference type="InterPro" id="IPR021324">
    <property type="entry name" value="DUF2929"/>
</dbReference>
<organism evidence="2 3">
    <name type="scientific">Psychrobacillus faecigallinarum</name>
    <dbReference type="NCBI Taxonomy" id="2762235"/>
    <lineage>
        <taxon>Bacteria</taxon>
        <taxon>Bacillati</taxon>
        <taxon>Bacillota</taxon>
        <taxon>Bacilli</taxon>
        <taxon>Bacillales</taxon>
        <taxon>Bacillaceae</taxon>
        <taxon>Psychrobacillus</taxon>
    </lineage>
</organism>
<evidence type="ECO:0000313" key="2">
    <source>
        <dbReference type="EMBL" id="MBD7942972.1"/>
    </source>
</evidence>
<gene>
    <name evidence="2" type="ORF">H9650_02495</name>
</gene>
<name>A0ABR8R5N4_9BACI</name>
<dbReference type="Proteomes" id="UP000640786">
    <property type="component" value="Unassembled WGS sequence"/>
</dbReference>
<keyword evidence="1" id="KW-0472">Membrane</keyword>
<proteinExistence type="predicted"/>
<keyword evidence="3" id="KW-1185">Reference proteome</keyword>
<evidence type="ECO:0000256" key="1">
    <source>
        <dbReference type="SAM" id="Phobius"/>
    </source>
</evidence>
<feature type="transmembrane region" description="Helical" evidence="1">
    <location>
        <begin position="32"/>
        <end position="52"/>
    </location>
</feature>
<dbReference type="Pfam" id="PF11151">
    <property type="entry name" value="DUF2929"/>
    <property type="match status" value="1"/>
</dbReference>
<evidence type="ECO:0000313" key="3">
    <source>
        <dbReference type="Proteomes" id="UP000640786"/>
    </source>
</evidence>
<reference evidence="2 3" key="1">
    <citation type="submission" date="2020-08" db="EMBL/GenBank/DDBJ databases">
        <title>A Genomic Blueprint of the Chicken Gut Microbiome.</title>
        <authorList>
            <person name="Gilroy R."/>
            <person name="Ravi A."/>
            <person name="Getino M."/>
            <person name="Pursley I."/>
            <person name="Horton D.L."/>
            <person name="Alikhan N.-F."/>
            <person name="Baker D."/>
            <person name="Gharbi K."/>
            <person name="Hall N."/>
            <person name="Watson M."/>
            <person name="Adriaenssens E.M."/>
            <person name="Foster-Nyarko E."/>
            <person name="Jarju S."/>
            <person name="Secka A."/>
            <person name="Antonio M."/>
            <person name="Oren A."/>
            <person name="Chaudhuri R."/>
            <person name="La Ragione R.M."/>
            <person name="Hildebrand F."/>
            <person name="Pallen M.J."/>
        </authorList>
    </citation>
    <scope>NUCLEOTIDE SEQUENCE [LARGE SCALE GENOMIC DNA]</scope>
    <source>
        <strain evidence="2 3">Sa2BUA9</strain>
    </source>
</reference>
<protein>
    <submittedName>
        <fullName evidence="2">DUF2929 family protein</fullName>
    </submittedName>
</protein>
<comment type="caution">
    <text evidence="2">The sequence shown here is derived from an EMBL/GenBank/DDBJ whole genome shotgun (WGS) entry which is preliminary data.</text>
</comment>
<keyword evidence="1" id="KW-1133">Transmembrane helix</keyword>
<keyword evidence="1" id="KW-0812">Transmembrane</keyword>
<accession>A0ABR8R5N4</accession>